<evidence type="ECO:0000313" key="1">
    <source>
        <dbReference type="EMBL" id="SFF41688.1"/>
    </source>
</evidence>
<dbReference type="EMBL" id="FOMX01000067">
    <property type="protein sequence ID" value="SFF41688.1"/>
    <property type="molecule type" value="Genomic_DNA"/>
</dbReference>
<dbReference type="Proteomes" id="UP000199400">
    <property type="component" value="Unassembled WGS sequence"/>
</dbReference>
<sequence>MRKRHEDLADDVDGLVGPPEADVLGTVGRTFSREEAIVAPRVQAQLVAPRVRLYCSRCGARLVCCACGDYYRNCKGPCACGDVAACPDCDLEAVEIRDRCGTVVGVLQGVVESASPRRKVLALPRKAGGAA</sequence>
<accession>A0A1I2IJ60</accession>
<name>A0A1I2IJ60_9BACT</name>
<dbReference type="STRING" id="54.SAMN02745121_08726"/>
<dbReference type="AlphaFoldDB" id="A0A1I2IJ60"/>
<evidence type="ECO:0000313" key="2">
    <source>
        <dbReference type="Proteomes" id="UP000199400"/>
    </source>
</evidence>
<organism evidence="1 2">
    <name type="scientific">Nannocystis exedens</name>
    <dbReference type="NCBI Taxonomy" id="54"/>
    <lineage>
        <taxon>Bacteria</taxon>
        <taxon>Pseudomonadati</taxon>
        <taxon>Myxococcota</taxon>
        <taxon>Polyangia</taxon>
        <taxon>Nannocystales</taxon>
        <taxon>Nannocystaceae</taxon>
        <taxon>Nannocystis</taxon>
    </lineage>
</organism>
<protein>
    <submittedName>
        <fullName evidence="1">Uncharacterized protein</fullName>
    </submittedName>
</protein>
<gene>
    <name evidence="1" type="ORF">SAMN02745121_08726</name>
</gene>
<dbReference type="RefSeq" id="WP_096331009.1">
    <property type="nucleotide sequence ID" value="NZ_FOMX01000067.1"/>
</dbReference>
<keyword evidence="2" id="KW-1185">Reference proteome</keyword>
<reference evidence="2" key="1">
    <citation type="submission" date="2016-10" db="EMBL/GenBank/DDBJ databases">
        <authorList>
            <person name="Varghese N."/>
            <person name="Submissions S."/>
        </authorList>
    </citation>
    <scope>NUCLEOTIDE SEQUENCE [LARGE SCALE GENOMIC DNA]</scope>
    <source>
        <strain evidence="2">ATCC 25963</strain>
    </source>
</reference>
<proteinExistence type="predicted"/>